<protein>
    <submittedName>
        <fullName evidence="3">Type 11 methyltransferase</fullName>
    </submittedName>
</protein>
<dbReference type="CDD" id="cd02440">
    <property type="entry name" value="AdoMet_MTases"/>
    <property type="match status" value="1"/>
</dbReference>
<dbReference type="PANTHER" id="PTHR44068:SF11">
    <property type="entry name" value="GERANYL DIPHOSPHATE 2-C-METHYLTRANSFERASE"/>
    <property type="match status" value="1"/>
</dbReference>
<dbReference type="InterPro" id="IPR013216">
    <property type="entry name" value="Methyltransf_11"/>
</dbReference>
<keyword evidence="1" id="KW-0808">Transferase</keyword>
<reference evidence="4" key="1">
    <citation type="journal article" date="2019" name="Int. J. Syst. Evol. Microbiol.">
        <title>The Global Catalogue of Microorganisms (GCM) 10K type strain sequencing project: providing services to taxonomists for standard genome sequencing and annotation.</title>
        <authorList>
            <consortium name="The Broad Institute Genomics Platform"/>
            <consortium name="The Broad Institute Genome Sequencing Center for Infectious Disease"/>
            <person name="Wu L."/>
            <person name="Ma J."/>
        </authorList>
    </citation>
    <scope>NUCLEOTIDE SEQUENCE [LARGE SCALE GENOMIC DNA]</scope>
    <source>
        <strain evidence="4">NBRC 101365</strain>
    </source>
</reference>
<comment type="caution">
    <text evidence="3">The sequence shown here is derived from an EMBL/GenBank/DDBJ whole genome shotgun (WGS) entry which is preliminary data.</text>
</comment>
<dbReference type="RefSeq" id="WP_284313671.1">
    <property type="nucleotide sequence ID" value="NZ_BSPC01000031.1"/>
</dbReference>
<dbReference type="PANTHER" id="PTHR44068">
    <property type="entry name" value="ZGC:194242"/>
    <property type="match status" value="1"/>
</dbReference>
<dbReference type="Proteomes" id="UP001156882">
    <property type="component" value="Unassembled WGS sequence"/>
</dbReference>
<name>A0ABQ6CJP3_9HYPH</name>
<dbReference type="Gene3D" id="3.40.50.150">
    <property type="entry name" value="Vaccinia Virus protein VP39"/>
    <property type="match status" value="1"/>
</dbReference>
<keyword evidence="3" id="KW-0489">Methyltransferase</keyword>
<feature type="domain" description="Methyltransferase type 11" evidence="2">
    <location>
        <begin position="67"/>
        <end position="166"/>
    </location>
</feature>
<organism evidence="3 4">
    <name type="scientific">Labrys miyagiensis</name>
    <dbReference type="NCBI Taxonomy" id="346912"/>
    <lineage>
        <taxon>Bacteria</taxon>
        <taxon>Pseudomonadati</taxon>
        <taxon>Pseudomonadota</taxon>
        <taxon>Alphaproteobacteria</taxon>
        <taxon>Hyphomicrobiales</taxon>
        <taxon>Xanthobacteraceae</taxon>
        <taxon>Labrys</taxon>
    </lineage>
</organism>
<dbReference type="EMBL" id="BSPC01000031">
    <property type="protein sequence ID" value="GLS20582.1"/>
    <property type="molecule type" value="Genomic_DNA"/>
</dbReference>
<gene>
    <name evidence="3" type="ORF">GCM10007874_35990</name>
</gene>
<dbReference type="InterPro" id="IPR029063">
    <property type="entry name" value="SAM-dependent_MTases_sf"/>
</dbReference>
<dbReference type="GO" id="GO:0032259">
    <property type="term" value="P:methylation"/>
    <property type="evidence" value="ECO:0007669"/>
    <property type="project" value="UniProtKB-KW"/>
</dbReference>
<sequence length="276" mass="30261">MISKTPDGKGGSYAFYSAQYARFDTPLAAEVRLEAYGEDFGQQGWRTIEEQNEIIALIRDQPHAHVLDIACGSGGPSLAIVLATGCRLTGVDIEPEGIMRARHRALTMGLNQQVEFMVADCTNRLPFNEGSFDVAICIDAVVHLKDRSLALADWFRLLKPGGCLIFTDAAVLTGAVSKHEIDIRASQSDFVLVPPGLNEAAILQAGFRLHKCQDTTLSTANTARRLHLAREQRSEGLKAEEGVEWYGQRQSFLKVTADLAGQTRLSRFIYIAGKPN</sequence>
<proteinExistence type="predicted"/>
<dbReference type="GO" id="GO:0008168">
    <property type="term" value="F:methyltransferase activity"/>
    <property type="evidence" value="ECO:0007669"/>
    <property type="project" value="UniProtKB-KW"/>
</dbReference>
<dbReference type="InterPro" id="IPR050447">
    <property type="entry name" value="Erg6_SMT_methyltransf"/>
</dbReference>
<evidence type="ECO:0000256" key="1">
    <source>
        <dbReference type="ARBA" id="ARBA00022679"/>
    </source>
</evidence>
<evidence type="ECO:0000259" key="2">
    <source>
        <dbReference type="Pfam" id="PF08241"/>
    </source>
</evidence>
<dbReference type="Pfam" id="PF08241">
    <property type="entry name" value="Methyltransf_11"/>
    <property type="match status" value="1"/>
</dbReference>
<accession>A0ABQ6CJP3</accession>
<evidence type="ECO:0000313" key="4">
    <source>
        <dbReference type="Proteomes" id="UP001156882"/>
    </source>
</evidence>
<dbReference type="SUPFAM" id="SSF53335">
    <property type="entry name" value="S-adenosyl-L-methionine-dependent methyltransferases"/>
    <property type="match status" value="1"/>
</dbReference>
<evidence type="ECO:0000313" key="3">
    <source>
        <dbReference type="EMBL" id="GLS20582.1"/>
    </source>
</evidence>
<keyword evidence="4" id="KW-1185">Reference proteome</keyword>